<dbReference type="PANTHER" id="PTHR30563:SF0">
    <property type="entry name" value="DNA RECOMBINATION PROTEIN RMUC"/>
    <property type="match status" value="1"/>
</dbReference>
<dbReference type="AlphaFoldDB" id="A0A5A7MXV1"/>
<comment type="caution">
    <text evidence="8">The sequence shown here is derived from an EMBL/GenBank/DDBJ whole genome shotgun (WGS) entry which is preliminary data.</text>
</comment>
<organism evidence="8 9">
    <name type="scientific">Iodidimonas gelatinilytica</name>
    <dbReference type="NCBI Taxonomy" id="1236966"/>
    <lineage>
        <taxon>Bacteria</taxon>
        <taxon>Pseudomonadati</taxon>
        <taxon>Pseudomonadota</taxon>
        <taxon>Alphaproteobacteria</taxon>
        <taxon>Iodidimonadales</taxon>
        <taxon>Iodidimonadaceae</taxon>
        <taxon>Iodidimonas</taxon>
    </lineage>
</organism>
<keyword evidence="9" id="KW-1185">Reference proteome</keyword>
<keyword evidence="7" id="KW-1133">Transmembrane helix</keyword>
<evidence type="ECO:0000256" key="6">
    <source>
        <dbReference type="SAM" id="Coils"/>
    </source>
</evidence>
<name>A0A5A7MXV1_9PROT</name>
<evidence type="ECO:0000256" key="4">
    <source>
        <dbReference type="ARBA" id="ARBA00023054"/>
    </source>
</evidence>
<proteinExistence type="inferred from homology"/>
<dbReference type="RefSeq" id="WP_210432154.1">
    <property type="nucleotide sequence ID" value="NZ_BKCM01000002.1"/>
</dbReference>
<protein>
    <recommendedName>
        <fullName evidence="3">DNA recombination protein RmuC homolog</fullName>
    </recommendedName>
</protein>
<keyword evidence="4 6" id="KW-0175">Coiled coil</keyword>
<gene>
    <name evidence="8" type="ORF">JCM17845_04520</name>
</gene>
<dbReference type="PANTHER" id="PTHR30563">
    <property type="entry name" value="DNA RECOMBINATION PROTEIN RMUC"/>
    <property type="match status" value="1"/>
</dbReference>
<feature type="transmembrane region" description="Helical" evidence="7">
    <location>
        <begin position="6"/>
        <end position="28"/>
    </location>
</feature>
<evidence type="ECO:0000256" key="3">
    <source>
        <dbReference type="ARBA" id="ARBA00021840"/>
    </source>
</evidence>
<evidence type="ECO:0000256" key="5">
    <source>
        <dbReference type="ARBA" id="ARBA00023172"/>
    </source>
</evidence>
<evidence type="ECO:0000256" key="7">
    <source>
        <dbReference type="SAM" id="Phobius"/>
    </source>
</evidence>
<keyword evidence="5" id="KW-0233">DNA recombination</keyword>
<keyword evidence="7" id="KW-0472">Membrane</keyword>
<evidence type="ECO:0000256" key="2">
    <source>
        <dbReference type="ARBA" id="ARBA00009840"/>
    </source>
</evidence>
<accession>A0A5A7MXV1</accession>
<evidence type="ECO:0000313" key="8">
    <source>
        <dbReference type="EMBL" id="GEQ99828.1"/>
    </source>
</evidence>
<keyword evidence="7" id="KW-0812">Transmembrane</keyword>
<evidence type="ECO:0000313" key="9">
    <source>
        <dbReference type="Proteomes" id="UP000325187"/>
    </source>
</evidence>
<dbReference type="EMBL" id="BKCM01000002">
    <property type="protein sequence ID" value="GEQ99828.1"/>
    <property type="molecule type" value="Genomic_DNA"/>
</dbReference>
<comment type="similarity">
    <text evidence="2">Belongs to the RmuC family.</text>
</comment>
<dbReference type="Pfam" id="PF02646">
    <property type="entry name" value="RmuC"/>
    <property type="match status" value="1"/>
</dbReference>
<feature type="coiled-coil region" evidence="6">
    <location>
        <begin position="41"/>
        <end position="96"/>
    </location>
</feature>
<dbReference type="InterPro" id="IPR003798">
    <property type="entry name" value="DNA_recombination_RmuC"/>
</dbReference>
<dbReference type="GO" id="GO:0006310">
    <property type="term" value="P:DNA recombination"/>
    <property type="evidence" value="ECO:0007669"/>
    <property type="project" value="UniProtKB-KW"/>
</dbReference>
<sequence length="485" mass="54585">MPENGMVILIAGVLGAAITALFMGFALLREKKRGQQSDGLLKEAEARLHETQMQQRQAEHKAQHWGETVGKLERDVREAREKLQEASSQLAAREALMLEREQAVKQERETLTSLRGEMEEKFKGLAHETFKASQKSFLELAEETFKRHKSSAEGDLRERHQAIQNLLKPMQDSLKRYEENLGHIEKARHEAYGHLTSELKNVLQAQDGVRSETAKLVMALRAQPKTRGRWGEHQLQTVMELAGMSEHVDFHMQASFSDENDKLLMPDAVLRLPGGRTIVVDAKTSLSAYFNAIEAVEETVRDGFLVKHAQEIRTHMKQLGAKAYWNALEDTPDFVAMFIPGENFYAAAIERDPDLFEDAINNRVLIVTPTTLIALAKAVAYGWRQEAMAENARQVADLGRELYSRLSTMGNHVVKTGQNLDRAVKSYNSMVGSLERSVMPQARKFEDLKVDDRAKDLEELSPIASDVRELSSPDIISSVDALPSE</sequence>
<comment type="function">
    <text evidence="1">Involved in DNA recombination.</text>
</comment>
<reference evidence="8 9" key="1">
    <citation type="submission" date="2019-09" db="EMBL/GenBank/DDBJ databases">
        <title>NBRP : Genome information of microbial organism related human and environment.</title>
        <authorList>
            <person name="Hattori M."/>
            <person name="Oshima K."/>
            <person name="Inaba H."/>
            <person name="Suda W."/>
            <person name="Sakamoto M."/>
            <person name="Iino T."/>
            <person name="Kitahara M."/>
            <person name="Oshida Y."/>
            <person name="Iida T."/>
            <person name="Kudo T."/>
            <person name="Itoh T."/>
            <person name="Ohkuma M."/>
        </authorList>
    </citation>
    <scope>NUCLEOTIDE SEQUENCE [LARGE SCALE GENOMIC DNA]</scope>
    <source>
        <strain evidence="8 9">Mie-1</strain>
    </source>
</reference>
<dbReference type="Proteomes" id="UP000325187">
    <property type="component" value="Unassembled WGS sequence"/>
</dbReference>
<evidence type="ECO:0000256" key="1">
    <source>
        <dbReference type="ARBA" id="ARBA00003416"/>
    </source>
</evidence>